<dbReference type="EMBL" id="JACVVK020000129">
    <property type="protein sequence ID" value="KAK7490244.1"/>
    <property type="molecule type" value="Genomic_DNA"/>
</dbReference>
<dbReference type="Proteomes" id="UP001519460">
    <property type="component" value="Unassembled WGS sequence"/>
</dbReference>
<evidence type="ECO:0000313" key="2">
    <source>
        <dbReference type="Proteomes" id="UP001519460"/>
    </source>
</evidence>
<gene>
    <name evidence="1" type="ORF">BaRGS_00018589</name>
</gene>
<accession>A0ABD0KSQ5</accession>
<organism evidence="1 2">
    <name type="scientific">Batillaria attramentaria</name>
    <dbReference type="NCBI Taxonomy" id="370345"/>
    <lineage>
        <taxon>Eukaryota</taxon>
        <taxon>Metazoa</taxon>
        <taxon>Spiralia</taxon>
        <taxon>Lophotrochozoa</taxon>
        <taxon>Mollusca</taxon>
        <taxon>Gastropoda</taxon>
        <taxon>Caenogastropoda</taxon>
        <taxon>Sorbeoconcha</taxon>
        <taxon>Cerithioidea</taxon>
        <taxon>Batillariidae</taxon>
        <taxon>Batillaria</taxon>
    </lineage>
</organism>
<keyword evidence="2" id="KW-1185">Reference proteome</keyword>
<sequence>MDSASVSPDKSYFEPLNTLFCAVHCDYSSNNRRYNVPEGSVQKLEALVWSEQYRWVYIMCARYYVHDQ</sequence>
<proteinExistence type="predicted"/>
<comment type="caution">
    <text evidence="1">The sequence shown here is derived from an EMBL/GenBank/DDBJ whole genome shotgun (WGS) entry which is preliminary data.</text>
</comment>
<dbReference type="AlphaFoldDB" id="A0ABD0KSQ5"/>
<protein>
    <submittedName>
        <fullName evidence="1">Uncharacterized protein</fullName>
    </submittedName>
</protein>
<reference evidence="1 2" key="1">
    <citation type="journal article" date="2023" name="Sci. Data">
        <title>Genome assembly of the Korean intertidal mud-creeper Batillaria attramentaria.</title>
        <authorList>
            <person name="Patra A.K."/>
            <person name="Ho P.T."/>
            <person name="Jun S."/>
            <person name="Lee S.J."/>
            <person name="Kim Y."/>
            <person name="Won Y.J."/>
        </authorList>
    </citation>
    <scope>NUCLEOTIDE SEQUENCE [LARGE SCALE GENOMIC DNA]</scope>
    <source>
        <strain evidence="1">Wonlab-2016</strain>
    </source>
</reference>
<name>A0ABD0KSQ5_9CAEN</name>
<evidence type="ECO:0000313" key="1">
    <source>
        <dbReference type="EMBL" id="KAK7490244.1"/>
    </source>
</evidence>